<accession>A0A2P2NT48</accession>
<dbReference type="EMBL" id="GGEC01065184">
    <property type="protein sequence ID" value="MBX45668.1"/>
    <property type="molecule type" value="Transcribed_RNA"/>
</dbReference>
<protein>
    <submittedName>
        <fullName evidence="1">Uncharacterized protein</fullName>
    </submittedName>
</protein>
<reference evidence="1" key="1">
    <citation type="submission" date="2018-02" db="EMBL/GenBank/DDBJ databases">
        <title>Rhizophora mucronata_Transcriptome.</title>
        <authorList>
            <person name="Meera S.P."/>
            <person name="Sreeshan A."/>
            <person name="Augustine A."/>
        </authorList>
    </citation>
    <scope>NUCLEOTIDE SEQUENCE</scope>
    <source>
        <tissue evidence="1">Leaf</tissue>
    </source>
</reference>
<proteinExistence type="predicted"/>
<organism evidence="1">
    <name type="scientific">Rhizophora mucronata</name>
    <name type="common">Asiatic mangrove</name>
    <dbReference type="NCBI Taxonomy" id="61149"/>
    <lineage>
        <taxon>Eukaryota</taxon>
        <taxon>Viridiplantae</taxon>
        <taxon>Streptophyta</taxon>
        <taxon>Embryophyta</taxon>
        <taxon>Tracheophyta</taxon>
        <taxon>Spermatophyta</taxon>
        <taxon>Magnoliopsida</taxon>
        <taxon>eudicotyledons</taxon>
        <taxon>Gunneridae</taxon>
        <taxon>Pentapetalae</taxon>
        <taxon>rosids</taxon>
        <taxon>fabids</taxon>
        <taxon>Malpighiales</taxon>
        <taxon>Rhizophoraceae</taxon>
        <taxon>Rhizophora</taxon>
    </lineage>
</organism>
<sequence>MLLLDHQSKMGDNQQASRTISHQVTTSHTLHHILSSVILLEQYNLGCQPLNMLVSFCLSANAAVVQEGFSSASH</sequence>
<evidence type="ECO:0000313" key="1">
    <source>
        <dbReference type="EMBL" id="MBX45668.1"/>
    </source>
</evidence>
<dbReference type="AlphaFoldDB" id="A0A2P2NT48"/>
<name>A0A2P2NT48_RHIMU</name>